<keyword evidence="2" id="KW-1185">Reference proteome</keyword>
<dbReference type="InterPro" id="IPR010296">
    <property type="entry name" value="DUF899_thioredox"/>
</dbReference>
<accession>A0A6V8KMD9</accession>
<dbReference type="Pfam" id="PF05988">
    <property type="entry name" value="DUF899"/>
    <property type="match status" value="1"/>
</dbReference>
<sequence length="204" mass="23310">MVEVDKPYVFDGPGGPLSLADLFQQRRQLLIYHFMFEPDWTEGCPSCSYVIDNVGHQAHLHARDTTLAVVSRAPLPRLQAYRERMGWNVDWYSSGRCDFNLDFGVTFDAASGHSEYNYRDLSTDPGWQGWTGEQPGVSAFLTEGGRIFHTYSSYGRGFDLLMGTYNWLDMTALGRQEDWERPQGRSDGPAMNWLHRHDQYPAGD</sequence>
<dbReference type="InterPro" id="IPR036249">
    <property type="entry name" value="Thioredoxin-like_sf"/>
</dbReference>
<evidence type="ECO:0008006" key="3">
    <source>
        <dbReference type="Google" id="ProtNLM"/>
    </source>
</evidence>
<reference evidence="1 2" key="1">
    <citation type="submission" date="2020-03" db="EMBL/GenBank/DDBJ databases">
        <title>Whole genome shotgun sequence of Phytohabitans houttuyneae NBRC 108639.</title>
        <authorList>
            <person name="Komaki H."/>
            <person name="Tamura T."/>
        </authorList>
    </citation>
    <scope>NUCLEOTIDE SEQUENCE [LARGE SCALE GENOMIC DNA]</scope>
    <source>
        <strain evidence="1 2">NBRC 108639</strain>
    </source>
</reference>
<evidence type="ECO:0000313" key="1">
    <source>
        <dbReference type="EMBL" id="GFJ83688.1"/>
    </source>
</evidence>
<proteinExistence type="predicted"/>
<comment type="caution">
    <text evidence="1">The sequence shown here is derived from an EMBL/GenBank/DDBJ whole genome shotgun (WGS) entry which is preliminary data.</text>
</comment>
<protein>
    <recommendedName>
        <fullName evidence="3">Thioredoxin domain-containing protein</fullName>
    </recommendedName>
</protein>
<dbReference type="EMBL" id="BLPF01000003">
    <property type="protein sequence ID" value="GFJ83688.1"/>
    <property type="molecule type" value="Genomic_DNA"/>
</dbReference>
<organism evidence="1 2">
    <name type="scientific">Phytohabitans houttuyneae</name>
    <dbReference type="NCBI Taxonomy" id="1076126"/>
    <lineage>
        <taxon>Bacteria</taxon>
        <taxon>Bacillati</taxon>
        <taxon>Actinomycetota</taxon>
        <taxon>Actinomycetes</taxon>
        <taxon>Micromonosporales</taxon>
        <taxon>Micromonosporaceae</taxon>
    </lineage>
</organism>
<evidence type="ECO:0000313" key="2">
    <source>
        <dbReference type="Proteomes" id="UP000482800"/>
    </source>
</evidence>
<dbReference type="Proteomes" id="UP000482800">
    <property type="component" value="Unassembled WGS sequence"/>
</dbReference>
<dbReference type="SUPFAM" id="SSF52833">
    <property type="entry name" value="Thioredoxin-like"/>
    <property type="match status" value="1"/>
</dbReference>
<dbReference type="AlphaFoldDB" id="A0A6V8KMD9"/>
<reference evidence="1 2" key="2">
    <citation type="submission" date="2020-03" db="EMBL/GenBank/DDBJ databases">
        <authorList>
            <person name="Ichikawa N."/>
            <person name="Kimura A."/>
            <person name="Kitahashi Y."/>
            <person name="Uohara A."/>
        </authorList>
    </citation>
    <scope>NUCLEOTIDE SEQUENCE [LARGE SCALE GENOMIC DNA]</scope>
    <source>
        <strain evidence="1 2">NBRC 108639</strain>
    </source>
</reference>
<name>A0A6V8KMD9_9ACTN</name>
<gene>
    <name evidence="1" type="ORF">Phou_078680</name>
</gene>